<dbReference type="OrthoDB" id="8098681at2"/>
<dbReference type="RefSeq" id="WP_112129572.1">
    <property type="nucleotide sequence ID" value="NZ_QMBQ01000007.1"/>
</dbReference>
<name>A0A330GL56_9HYPH</name>
<feature type="transmembrane region" description="Helical" evidence="1">
    <location>
        <begin position="99"/>
        <end position="115"/>
    </location>
</feature>
<organism evidence="3 4">
    <name type="scientific">Mesorhizobium atlanticum</name>
    <dbReference type="NCBI Taxonomy" id="2233532"/>
    <lineage>
        <taxon>Bacteria</taxon>
        <taxon>Pseudomonadati</taxon>
        <taxon>Pseudomonadota</taxon>
        <taxon>Alphaproteobacteria</taxon>
        <taxon>Hyphomicrobiales</taxon>
        <taxon>Phyllobacteriaceae</taxon>
        <taxon>Mesorhizobium</taxon>
    </lineage>
</organism>
<keyword evidence="1" id="KW-1133">Transmembrane helix</keyword>
<gene>
    <name evidence="3" type="ORF">DPM35_23325</name>
</gene>
<keyword evidence="4" id="KW-1185">Reference proteome</keyword>
<dbReference type="EMBL" id="QMBQ01000007">
    <property type="protein sequence ID" value="RAZ73780.1"/>
    <property type="molecule type" value="Genomic_DNA"/>
</dbReference>
<feature type="transmembrane region" description="Helical" evidence="1">
    <location>
        <begin position="28"/>
        <end position="52"/>
    </location>
</feature>
<evidence type="ECO:0000256" key="2">
    <source>
        <dbReference type="SAM" id="SignalP"/>
    </source>
</evidence>
<feature type="signal peptide" evidence="2">
    <location>
        <begin position="1"/>
        <end position="18"/>
    </location>
</feature>
<accession>A0A330GL56</accession>
<evidence type="ECO:0000313" key="4">
    <source>
        <dbReference type="Proteomes" id="UP000251956"/>
    </source>
</evidence>
<keyword evidence="2" id="KW-0732">Signal</keyword>
<evidence type="ECO:0008006" key="5">
    <source>
        <dbReference type="Google" id="ProtNLM"/>
    </source>
</evidence>
<protein>
    <recommendedName>
        <fullName evidence="5">Phage holin family protein</fullName>
    </recommendedName>
</protein>
<proteinExistence type="predicted"/>
<evidence type="ECO:0000313" key="3">
    <source>
        <dbReference type="EMBL" id="RAZ73780.1"/>
    </source>
</evidence>
<reference evidence="3 4" key="2">
    <citation type="submission" date="2018-07" db="EMBL/GenBank/DDBJ databases">
        <title>Diversity of Mesorhizobium strains in Brazil.</title>
        <authorList>
            <person name="Helene L.C.F."/>
            <person name="Dall'Agnol R."/>
            <person name="Delamuta J.R.M."/>
            <person name="Hungria M."/>
        </authorList>
    </citation>
    <scope>NUCLEOTIDE SEQUENCE [LARGE SCALE GENOMIC DNA]</scope>
    <source>
        <strain evidence="3 4">CNPSo 3140</strain>
    </source>
</reference>
<feature type="transmembrane region" description="Helical" evidence="1">
    <location>
        <begin position="59"/>
        <end position="79"/>
    </location>
</feature>
<comment type="caution">
    <text evidence="3">The sequence shown here is derived from an EMBL/GenBank/DDBJ whole genome shotgun (WGS) entry which is preliminary data.</text>
</comment>
<keyword evidence="1" id="KW-0472">Membrane</keyword>
<keyword evidence="1" id="KW-0812">Transmembrane</keyword>
<sequence>MGALVSLISALASGEAVAAVQRARTTVILYGLAAILALCGVGFLIGAAYIWLAARYGPLATSLGFGIGFLVIAGLIVVIHKLTASVRGKRRARRRQADMTAVGITAALALLPALAKSRGGLAAIAAPALAVVAYAIYRENTKPPPPRQGPDDLH</sequence>
<dbReference type="AlphaFoldDB" id="A0A330GL56"/>
<feature type="transmembrane region" description="Helical" evidence="1">
    <location>
        <begin position="120"/>
        <end position="137"/>
    </location>
</feature>
<feature type="chain" id="PRO_5016316712" description="Phage holin family protein" evidence="2">
    <location>
        <begin position="19"/>
        <end position="154"/>
    </location>
</feature>
<reference evidence="4" key="1">
    <citation type="submission" date="2018-06" db="EMBL/GenBank/DDBJ databases">
        <authorList>
            <person name="Helene L.C."/>
            <person name="Dall'Agnol R."/>
            <person name="Delamuta J.R."/>
            <person name="Hungria M."/>
        </authorList>
    </citation>
    <scope>NUCLEOTIDE SEQUENCE [LARGE SCALE GENOMIC DNA]</scope>
    <source>
        <strain evidence="4">CNPSo 3140</strain>
    </source>
</reference>
<dbReference type="Proteomes" id="UP000251956">
    <property type="component" value="Unassembled WGS sequence"/>
</dbReference>
<evidence type="ECO:0000256" key="1">
    <source>
        <dbReference type="SAM" id="Phobius"/>
    </source>
</evidence>